<dbReference type="GO" id="GO:0006508">
    <property type="term" value="P:proteolysis"/>
    <property type="evidence" value="ECO:0007669"/>
    <property type="project" value="UniProtKB-KW"/>
</dbReference>
<dbReference type="GeneID" id="63844060"/>
<organism evidence="5 6">
    <name type="scientific">Cucurbitaria berberidis CBS 394.84</name>
    <dbReference type="NCBI Taxonomy" id="1168544"/>
    <lineage>
        <taxon>Eukaryota</taxon>
        <taxon>Fungi</taxon>
        <taxon>Dikarya</taxon>
        <taxon>Ascomycota</taxon>
        <taxon>Pezizomycotina</taxon>
        <taxon>Dothideomycetes</taxon>
        <taxon>Pleosporomycetidae</taxon>
        <taxon>Pleosporales</taxon>
        <taxon>Pleosporineae</taxon>
        <taxon>Cucurbitariaceae</taxon>
        <taxon>Cucurbitaria</taxon>
    </lineage>
</organism>
<dbReference type="Proteomes" id="UP000800039">
    <property type="component" value="Unassembled WGS sequence"/>
</dbReference>
<dbReference type="SUPFAM" id="SSF53182">
    <property type="entry name" value="Pyrrolidone carboxyl peptidase (pyroglutamate aminopeptidase)"/>
    <property type="match status" value="1"/>
</dbReference>
<comment type="caution">
    <text evidence="5">The sequence shown here is derived from an EMBL/GenBank/DDBJ whole genome shotgun (WGS) entry which is preliminary data.</text>
</comment>
<keyword evidence="4" id="KW-0788">Thiol protease</keyword>
<dbReference type="InterPro" id="IPR036440">
    <property type="entry name" value="Peptidase_C15-like_sf"/>
</dbReference>
<gene>
    <name evidence="5" type="ORF">K460DRAFT_149953</name>
</gene>
<evidence type="ECO:0000256" key="2">
    <source>
        <dbReference type="ARBA" id="ARBA00022670"/>
    </source>
</evidence>
<keyword evidence="2" id="KW-0645">Protease</keyword>
<evidence type="ECO:0000256" key="1">
    <source>
        <dbReference type="ARBA" id="ARBA00006641"/>
    </source>
</evidence>
<dbReference type="Gene3D" id="3.40.630.20">
    <property type="entry name" value="Peptidase C15, pyroglutamyl peptidase I-like"/>
    <property type="match status" value="1"/>
</dbReference>
<dbReference type="PANTHER" id="PTHR23402">
    <property type="entry name" value="PROTEASE FAMILY C15 PYROGLUTAMYL-PEPTIDASE I-RELATED"/>
    <property type="match status" value="1"/>
</dbReference>
<accession>A0A9P4GD49</accession>
<protein>
    <submittedName>
        <fullName evidence="5">Peptidase C15, pyroglutamyl peptidase I-like protein</fullName>
    </submittedName>
</protein>
<dbReference type="EMBL" id="ML976617">
    <property type="protein sequence ID" value="KAF1843718.1"/>
    <property type="molecule type" value="Genomic_DNA"/>
</dbReference>
<sequence>MPSIPYAARQPPSEKVEKPVTVLVTGFGPFLAQFPRNSSWDIASTLPALIPATPENPTPIHIHVHPEPIRVGYNTVVDLIPALLPPANPLYPVPDVILHIGLAASRNYFALEEGAHGRGYAKIADVDGEKFEDVRAERDLPSSRFPNVLKTTFDTADVLARWKTNLGSSPSVNDHDLVVEGAPDVRLSSDAGNFLCGFIYYHSLAHYYSIKKDERPVAFLHVPDLSSSDEKLRAGWKITVALITALVESRRKVGVVDVYANGSVDGKETGAGVQTDNNFA</sequence>
<comment type="similarity">
    <text evidence="1">Belongs to the peptidase C15 family.</text>
</comment>
<dbReference type="OrthoDB" id="407146at2759"/>
<dbReference type="AlphaFoldDB" id="A0A9P4GD49"/>
<name>A0A9P4GD49_9PLEO</name>
<reference evidence="5" key="1">
    <citation type="submission" date="2020-01" db="EMBL/GenBank/DDBJ databases">
        <authorList>
            <consortium name="DOE Joint Genome Institute"/>
            <person name="Haridas S."/>
            <person name="Albert R."/>
            <person name="Binder M."/>
            <person name="Bloem J."/>
            <person name="Labutti K."/>
            <person name="Salamov A."/>
            <person name="Andreopoulos B."/>
            <person name="Baker S.E."/>
            <person name="Barry K."/>
            <person name="Bills G."/>
            <person name="Bluhm B.H."/>
            <person name="Cannon C."/>
            <person name="Castanera R."/>
            <person name="Culley D.E."/>
            <person name="Daum C."/>
            <person name="Ezra D."/>
            <person name="Gonzalez J.B."/>
            <person name="Henrissat B."/>
            <person name="Kuo A."/>
            <person name="Liang C."/>
            <person name="Lipzen A."/>
            <person name="Lutzoni F."/>
            <person name="Magnuson J."/>
            <person name="Mondo S."/>
            <person name="Nolan M."/>
            <person name="Ohm R."/>
            <person name="Pangilinan J."/>
            <person name="Park H.-J."/>
            <person name="Ramirez L."/>
            <person name="Alfaro M."/>
            <person name="Sun H."/>
            <person name="Tritt A."/>
            <person name="Yoshinaga Y."/>
            <person name="Zwiers L.-H."/>
            <person name="Turgeon B.G."/>
            <person name="Goodwin S.B."/>
            <person name="Spatafora J.W."/>
            <person name="Crous P.W."/>
            <person name="Grigoriev I.V."/>
        </authorList>
    </citation>
    <scope>NUCLEOTIDE SEQUENCE</scope>
    <source>
        <strain evidence="5">CBS 394.84</strain>
    </source>
</reference>
<dbReference type="RefSeq" id="XP_040786281.1">
    <property type="nucleotide sequence ID" value="XM_040926808.1"/>
</dbReference>
<evidence type="ECO:0000256" key="3">
    <source>
        <dbReference type="ARBA" id="ARBA00022801"/>
    </source>
</evidence>
<keyword evidence="3" id="KW-0378">Hydrolase</keyword>
<evidence type="ECO:0000256" key="4">
    <source>
        <dbReference type="ARBA" id="ARBA00022807"/>
    </source>
</evidence>
<evidence type="ECO:0000313" key="6">
    <source>
        <dbReference type="Proteomes" id="UP000800039"/>
    </source>
</evidence>
<dbReference type="PANTHER" id="PTHR23402:SF1">
    <property type="entry name" value="PYROGLUTAMYL-PEPTIDASE I"/>
    <property type="match status" value="1"/>
</dbReference>
<dbReference type="GO" id="GO:0008234">
    <property type="term" value="F:cysteine-type peptidase activity"/>
    <property type="evidence" value="ECO:0007669"/>
    <property type="project" value="UniProtKB-KW"/>
</dbReference>
<proteinExistence type="inferred from homology"/>
<evidence type="ECO:0000313" key="5">
    <source>
        <dbReference type="EMBL" id="KAF1843718.1"/>
    </source>
</evidence>
<keyword evidence="6" id="KW-1185">Reference proteome</keyword>
<dbReference type="InterPro" id="IPR016125">
    <property type="entry name" value="Peptidase_C15-like"/>
</dbReference>